<dbReference type="Proteomes" id="UP001589670">
    <property type="component" value="Unassembled WGS sequence"/>
</dbReference>
<evidence type="ECO:0008006" key="3">
    <source>
        <dbReference type="Google" id="ProtNLM"/>
    </source>
</evidence>
<proteinExistence type="predicted"/>
<evidence type="ECO:0000313" key="2">
    <source>
        <dbReference type="Proteomes" id="UP001589670"/>
    </source>
</evidence>
<sequence>MAGKVRHLVNRGGRYDARLVVPEERRGIFGKTELRNDPRGPSVSIDDLLVQRLRDAIAGCVSDE</sequence>
<dbReference type="RefSeq" id="WP_377067351.1">
    <property type="nucleotide sequence ID" value="NZ_JBHMEC010000008.1"/>
</dbReference>
<evidence type="ECO:0000313" key="1">
    <source>
        <dbReference type="EMBL" id="MFB9148943.1"/>
    </source>
</evidence>
<accession>A0ABV5HWZ1</accession>
<organism evidence="1 2">
    <name type="scientific">Roseovarius ramblicola</name>
    <dbReference type="NCBI Taxonomy" id="2022336"/>
    <lineage>
        <taxon>Bacteria</taxon>
        <taxon>Pseudomonadati</taxon>
        <taxon>Pseudomonadota</taxon>
        <taxon>Alphaproteobacteria</taxon>
        <taxon>Rhodobacterales</taxon>
        <taxon>Roseobacteraceae</taxon>
        <taxon>Roseovarius</taxon>
    </lineage>
</organism>
<comment type="caution">
    <text evidence="1">The sequence shown here is derived from an EMBL/GenBank/DDBJ whole genome shotgun (WGS) entry which is preliminary data.</text>
</comment>
<protein>
    <recommendedName>
        <fullName evidence="3">Transposase</fullName>
    </recommendedName>
</protein>
<name>A0ABV5HWZ1_9RHOB</name>
<reference evidence="1 2" key="1">
    <citation type="submission" date="2024-09" db="EMBL/GenBank/DDBJ databases">
        <authorList>
            <person name="Sun Q."/>
            <person name="Mori K."/>
        </authorList>
    </citation>
    <scope>NUCLEOTIDE SEQUENCE [LARGE SCALE GENOMIC DNA]</scope>
    <source>
        <strain evidence="1 2">CECT 9424</strain>
    </source>
</reference>
<keyword evidence="2" id="KW-1185">Reference proteome</keyword>
<gene>
    <name evidence="1" type="ORF">ACFFU4_04170</name>
</gene>
<dbReference type="EMBL" id="JBHMEC010000008">
    <property type="protein sequence ID" value="MFB9148943.1"/>
    <property type="molecule type" value="Genomic_DNA"/>
</dbReference>